<dbReference type="Ensembl" id="ENSOABT00000076657.1">
    <property type="protein sequence ID" value="ENSOABP00000073435.1"/>
    <property type="gene ID" value="ENSOABG00000036853.1"/>
</dbReference>
<evidence type="ECO:0000256" key="4">
    <source>
        <dbReference type="ARBA" id="ARBA00022989"/>
    </source>
</evidence>
<dbReference type="PRINTS" id="PR01609">
    <property type="entry name" value="CD36FAMILY"/>
</dbReference>
<dbReference type="GO" id="GO:0005737">
    <property type="term" value="C:cytoplasm"/>
    <property type="evidence" value="ECO:0007669"/>
    <property type="project" value="TreeGrafter"/>
</dbReference>
<reference evidence="7" key="3">
    <citation type="submission" date="2025-09" db="UniProtKB">
        <authorList>
            <consortium name="Ensembl"/>
        </authorList>
    </citation>
    <scope>IDENTIFICATION</scope>
</reference>
<dbReference type="GO" id="GO:0016020">
    <property type="term" value="C:membrane"/>
    <property type="evidence" value="ECO:0007669"/>
    <property type="project" value="UniProtKB-SubCell"/>
</dbReference>
<keyword evidence="3" id="KW-0812">Transmembrane</keyword>
<keyword evidence="8" id="KW-1185">Reference proteome</keyword>
<keyword evidence="5" id="KW-0472">Membrane</keyword>
<dbReference type="GO" id="GO:0006622">
    <property type="term" value="P:protein targeting to lysosome"/>
    <property type="evidence" value="ECO:0007669"/>
    <property type="project" value="TreeGrafter"/>
</dbReference>
<comment type="subcellular location">
    <subcellularLocation>
        <location evidence="1">Membrane</location>
    </subcellularLocation>
</comment>
<protein>
    <submittedName>
        <fullName evidence="7">Uncharacterized protein</fullName>
    </submittedName>
</protein>
<dbReference type="PANTHER" id="PTHR11923">
    <property type="entry name" value="SCAVENGER RECEPTOR CLASS B TYPE-1 SR-B1"/>
    <property type="match status" value="1"/>
</dbReference>
<evidence type="ECO:0000256" key="5">
    <source>
        <dbReference type="ARBA" id="ARBA00023136"/>
    </source>
</evidence>
<dbReference type="GO" id="GO:0006898">
    <property type="term" value="P:receptor-mediated endocytosis"/>
    <property type="evidence" value="ECO:0007669"/>
    <property type="project" value="TreeGrafter"/>
</dbReference>
<dbReference type="Pfam" id="PF01130">
    <property type="entry name" value="CD36"/>
    <property type="match status" value="1"/>
</dbReference>
<evidence type="ECO:0000313" key="8">
    <source>
        <dbReference type="Proteomes" id="UP000472276"/>
    </source>
</evidence>
<organism evidence="7 8">
    <name type="scientific">Oreochromis aureus</name>
    <name type="common">Israeli tilapia</name>
    <name type="synonym">Chromis aureus</name>
    <dbReference type="NCBI Taxonomy" id="47969"/>
    <lineage>
        <taxon>Eukaryota</taxon>
        <taxon>Metazoa</taxon>
        <taxon>Chordata</taxon>
        <taxon>Craniata</taxon>
        <taxon>Vertebrata</taxon>
        <taxon>Euteleostomi</taxon>
        <taxon>Actinopterygii</taxon>
        <taxon>Neopterygii</taxon>
        <taxon>Teleostei</taxon>
        <taxon>Neoteleostei</taxon>
        <taxon>Acanthomorphata</taxon>
        <taxon>Ovalentaria</taxon>
        <taxon>Cichlomorphae</taxon>
        <taxon>Cichliformes</taxon>
        <taxon>Cichlidae</taxon>
        <taxon>African cichlids</taxon>
        <taxon>Pseudocrenilabrinae</taxon>
        <taxon>Oreochromini</taxon>
        <taxon>Oreochromis</taxon>
    </lineage>
</organism>
<comment type="similarity">
    <text evidence="2">Belongs to the CD36 family.</text>
</comment>
<dbReference type="Proteomes" id="UP000472276">
    <property type="component" value="Unassembled WGS sequence"/>
</dbReference>
<reference evidence="8" key="1">
    <citation type="submission" date="2020-03" db="EMBL/GenBank/DDBJ databases">
        <title>Evolution of repeat sequences and sex chromosomes of tilapia species revealed by chromosome-level genomes.</title>
        <authorList>
            <person name="Xu L."/>
            <person name="Tao W."/>
            <person name="Wang D."/>
            <person name="Zhou Q."/>
        </authorList>
    </citation>
    <scope>NUCLEOTIDE SEQUENCE [LARGE SCALE GENOMIC DNA]</scope>
    <source>
        <strain evidence="8">Israel</strain>
    </source>
</reference>
<dbReference type="AlphaFoldDB" id="A0AAZ1Y0V8"/>
<evidence type="ECO:0000256" key="2">
    <source>
        <dbReference type="ARBA" id="ARBA00010532"/>
    </source>
</evidence>
<keyword evidence="4" id="KW-1133">Transmembrane helix</keyword>
<evidence type="ECO:0000256" key="1">
    <source>
        <dbReference type="ARBA" id="ARBA00004370"/>
    </source>
</evidence>
<dbReference type="PANTHER" id="PTHR11923:SF112">
    <property type="entry name" value="LYSOSOME MEMBRANE PROTEIN 2"/>
    <property type="match status" value="1"/>
</dbReference>
<evidence type="ECO:0000313" key="7">
    <source>
        <dbReference type="Ensembl" id="ENSOABP00000073435.1"/>
    </source>
</evidence>
<sequence length="143" mass="16397">VWHQRSSSESLKSLLFPITILSLNFSSHILKNGTDAFEAWNPTYLHALSLKSQEVLDGERPAVVEIGPYTYREYRPMEQIDFQDNGTKVTAVNSKTYIFQRNMSRGPESDLIRTVNIPAMVSNRNLQHRSDLPLIYISIVFSH</sequence>
<accession>A0AAZ1Y0V8</accession>
<proteinExistence type="inferred from homology"/>
<evidence type="ECO:0000256" key="3">
    <source>
        <dbReference type="ARBA" id="ARBA00022692"/>
    </source>
</evidence>
<dbReference type="InterPro" id="IPR002159">
    <property type="entry name" value="CD36_fam"/>
</dbReference>
<evidence type="ECO:0000256" key="6">
    <source>
        <dbReference type="ARBA" id="ARBA00023180"/>
    </source>
</evidence>
<name>A0AAZ1Y0V8_OREAU</name>
<dbReference type="GO" id="GO:0005044">
    <property type="term" value="F:scavenger receptor activity"/>
    <property type="evidence" value="ECO:0007669"/>
    <property type="project" value="TreeGrafter"/>
</dbReference>
<keyword evidence="6" id="KW-0325">Glycoprotein</keyword>
<reference evidence="7" key="2">
    <citation type="submission" date="2025-08" db="UniProtKB">
        <authorList>
            <consortium name="Ensembl"/>
        </authorList>
    </citation>
    <scope>IDENTIFICATION</scope>
</reference>